<evidence type="ECO:0000259" key="4">
    <source>
        <dbReference type="Pfam" id="PF02852"/>
    </source>
</evidence>
<dbReference type="InterPro" id="IPR023753">
    <property type="entry name" value="FAD/NAD-binding_dom"/>
</dbReference>
<dbReference type="InterPro" id="IPR004099">
    <property type="entry name" value="Pyr_nucl-diS_OxRdtase_dimer"/>
</dbReference>
<organism evidence="6 7">
    <name type="scientific">Dyella flagellata</name>
    <dbReference type="NCBI Taxonomy" id="1867833"/>
    <lineage>
        <taxon>Bacteria</taxon>
        <taxon>Pseudomonadati</taxon>
        <taxon>Pseudomonadota</taxon>
        <taxon>Gammaproteobacteria</taxon>
        <taxon>Lysobacterales</taxon>
        <taxon>Rhodanobacteraceae</taxon>
        <taxon>Dyella</taxon>
    </lineage>
</organism>
<dbReference type="PANTHER" id="PTHR43014">
    <property type="entry name" value="MERCURIC REDUCTASE"/>
    <property type="match status" value="1"/>
</dbReference>
<comment type="cofactor">
    <cofactor evidence="1">
        <name>FAD</name>
        <dbReference type="ChEBI" id="CHEBI:57692"/>
    </cofactor>
</comment>
<dbReference type="PRINTS" id="PR00411">
    <property type="entry name" value="PNDRDTASEI"/>
</dbReference>
<evidence type="ECO:0000313" key="6">
    <source>
        <dbReference type="EMBL" id="GLQ87749.1"/>
    </source>
</evidence>
<sequence length="338" mass="35874">MRVHAASVVIATGSAPVIPDVLLGLGDRLVVNDDVFSWNTLPKSVAVVGAGVIGLELGQALARLGVKVSVLGSHGRVGPLTDPAIIAEAKNRLATEFHLEPQGSVVSAIRIGSGVLLRYRRTDGSLHEGCYEYVLAACGRQPNVTRIGLKNTSIETDARGVPHFDAQTLQAGALPVFMAGDVNGKLQILHEAADEGRVAGRNAARLAKNGEATSLVRRAPLAVVFTDPQMALVGQRFGDLPGGSFVVGEVSFVDQGRSRVMLNNRGRLRVYAERGSGRFLGAEMMAPAAEHLGHLLAWSLQMNLTIDAMLAMPFYHPVVEEGVRTALRDAAKNLGRTD</sequence>
<keyword evidence="7" id="KW-1185">Reference proteome</keyword>
<dbReference type="Gene3D" id="3.30.390.30">
    <property type="match status" value="1"/>
</dbReference>
<reference evidence="7" key="1">
    <citation type="journal article" date="2019" name="Int. J. Syst. Evol. Microbiol.">
        <title>The Global Catalogue of Microorganisms (GCM) 10K type strain sequencing project: providing services to taxonomists for standard genome sequencing and annotation.</title>
        <authorList>
            <consortium name="The Broad Institute Genomics Platform"/>
            <consortium name="The Broad Institute Genome Sequencing Center for Infectious Disease"/>
            <person name="Wu L."/>
            <person name="Ma J."/>
        </authorList>
    </citation>
    <scope>NUCLEOTIDE SEQUENCE [LARGE SCALE GENOMIC DNA]</scope>
    <source>
        <strain evidence="7">NBRC 111981</strain>
    </source>
</reference>
<comment type="caution">
    <text evidence="6">The sequence shown here is derived from an EMBL/GenBank/DDBJ whole genome shotgun (WGS) entry which is preliminary data.</text>
</comment>
<gene>
    <name evidence="6" type="ORF">GCM10007898_13170</name>
</gene>
<accession>A0ABQ5X810</accession>
<evidence type="ECO:0000256" key="1">
    <source>
        <dbReference type="ARBA" id="ARBA00001974"/>
    </source>
</evidence>
<dbReference type="Gene3D" id="3.50.50.60">
    <property type="entry name" value="FAD/NAD(P)-binding domain"/>
    <property type="match status" value="2"/>
</dbReference>
<feature type="domain" description="Pyridine nucleotide-disulphide oxidoreductase dimerisation" evidence="4">
    <location>
        <begin position="222"/>
        <end position="326"/>
    </location>
</feature>
<protein>
    <recommendedName>
        <fullName evidence="8">Dihydrolipoyl dehydrogenase</fullName>
    </recommendedName>
</protein>
<dbReference type="SUPFAM" id="SSF51905">
    <property type="entry name" value="FAD/NAD(P)-binding domain"/>
    <property type="match status" value="1"/>
</dbReference>
<keyword evidence="2" id="KW-0285">Flavoprotein</keyword>
<dbReference type="Pfam" id="PF02852">
    <property type="entry name" value="Pyr_redox_dim"/>
    <property type="match status" value="1"/>
</dbReference>
<dbReference type="NCBIfam" id="NF004939">
    <property type="entry name" value="PRK06292.1-1"/>
    <property type="match status" value="1"/>
</dbReference>
<dbReference type="InterPro" id="IPR036188">
    <property type="entry name" value="FAD/NAD-bd_sf"/>
</dbReference>
<evidence type="ECO:0000313" key="7">
    <source>
        <dbReference type="Proteomes" id="UP001156627"/>
    </source>
</evidence>
<evidence type="ECO:0008006" key="8">
    <source>
        <dbReference type="Google" id="ProtNLM"/>
    </source>
</evidence>
<evidence type="ECO:0000259" key="5">
    <source>
        <dbReference type="Pfam" id="PF07992"/>
    </source>
</evidence>
<dbReference type="PRINTS" id="PR00368">
    <property type="entry name" value="FADPNR"/>
</dbReference>
<proteinExistence type="predicted"/>
<dbReference type="Pfam" id="PF07992">
    <property type="entry name" value="Pyr_redox_2"/>
    <property type="match status" value="1"/>
</dbReference>
<dbReference type="PANTHER" id="PTHR43014:SF4">
    <property type="entry name" value="PYRIDINE NUCLEOTIDE-DISULFIDE OXIDOREDUCTASE RCLA-RELATED"/>
    <property type="match status" value="1"/>
</dbReference>
<dbReference type="SUPFAM" id="SSF55424">
    <property type="entry name" value="FAD/NAD-linked reductases, dimerisation (C-terminal) domain"/>
    <property type="match status" value="1"/>
</dbReference>
<evidence type="ECO:0000256" key="2">
    <source>
        <dbReference type="ARBA" id="ARBA00022630"/>
    </source>
</evidence>
<dbReference type="Proteomes" id="UP001156627">
    <property type="component" value="Unassembled WGS sequence"/>
</dbReference>
<feature type="domain" description="FAD/NAD(P)-binding" evidence="5">
    <location>
        <begin position="3"/>
        <end position="196"/>
    </location>
</feature>
<dbReference type="EMBL" id="BSOA01000012">
    <property type="protein sequence ID" value="GLQ87749.1"/>
    <property type="molecule type" value="Genomic_DNA"/>
</dbReference>
<name>A0ABQ5X810_9GAMM</name>
<keyword evidence="3" id="KW-0274">FAD</keyword>
<evidence type="ECO:0000256" key="3">
    <source>
        <dbReference type="ARBA" id="ARBA00022827"/>
    </source>
</evidence>
<dbReference type="InterPro" id="IPR016156">
    <property type="entry name" value="FAD/NAD-linked_Rdtase_dimer_sf"/>
</dbReference>